<sequence length="114" mass="12361">MGSDNTRAQNVILQEAKTLGELGAALREQQIPRIPVRIPRTLAETAVAAWQRDAGEGGTLDEETFEERIARQRAGTLALIGIAVEERGQRDSDCVVVDLHPEQIGVAMDAADEL</sequence>
<keyword evidence="2" id="KW-1185">Reference proteome</keyword>
<protein>
    <submittedName>
        <fullName evidence="1">Uncharacterized protein</fullName>
    </submittedName>
</protein>
<gene>
    <name evidence="1" type="ORF">BKA07_001574</name>
</gene>
<organism evidence="1 2">
    <name type="scientific">Brevibacterium marinum</name>
    <dbReference type="NCBI Taxonomy" id="418643"/>
    <lineage>
        <taxon>Bacteria</taxon>
        <taxon>Bacillati</taxon>
        <taxon>Actinomycetota</taxon>
        <taxon>Actinomycetes</taxon>
        <taxon>Micrococcales</taxon>
        <taxon>Brevibacteriaceae</taxon>
        <taxon>Brevibacterium</taxon>
    </lineage>
</organism>
<comment type="caution">
    <text evidence="1">The sequence shown here is derived from an EMBL/GenBank/DDBJ whole genome shotgun (WGS) entry which is preliminary data.</text>
</comment>
<accession>A0A846RS02</accession>
<evidence type="ECO:0000313" key="1">
    <source>
        <dbReference type="EMBL" id="NJC56539.1"/>
    </source>
</evidence>
<proteinExistence type="predicted"/>
<name>A0A846RS02_9MICO</name>
<dbReference type="RefSeq" id="WP_167950402.1">
    <property type="nucleotide sequence ID" value="NZ_BAAAPQ010000013.1"/>
</dbReference>
<dbReference type="EMBL" id="JAATJN010000001">
    <property type="protein sequence ID" value="NJC56539.1"/>
    <property type="molecule type" value="Genomic_DNA"/>
</dbReference>
<evidence type="ECO:0000313" key="2">
    <source>
        <dbReference type="Proteomes" id="UP000576792"/>
    </source>
</evidence>
<dbReference type="AlphaFoldDB" id="A0A846RS02"/>
<reference evidence="1 2" key="1">
    <citation type="submission" date="2020-03" db="EMBL/GenBank/DDBJ databases">
        <title>Sequencing the genomes of 1000 actinobacteria strains.</title>
        <authorList>
            <person name="Klenk H.-P."/>
        </authorList>
    </citation>
    <scope>NUCLEOTIDE SEQUENCE [LARGE SCALE GENOMIC DNA]</scope>
    <source>
        <strain evidence="1 2">DSM 18964</strain>
    </source>
</reference>
<dbReference type="Proteomes" id="UP000576792">
    <property type="component" value="Unassembled WGS sequence"/>
</dbReference>